<dbReference type="Gene3D" id="1.10.555.10">
    <property type="entry name" value="Rho GTPase activation protein"/>
    <property type="match status" value="1"/>
</dbReference>
<dbReference type="OrthoDB" id="264392at2759"/>
<dbReference type="Proteomes" id="UP000636800">
    <property type="component" value="Chromosome 6"/>
</dbReference>
<feature type="coiled-coil region" evidence="1">
    <location>
        <begin position="588"/>
        <end position="622"/>
    </location>
</feature>
<dbReference type="PROSITE" id="PS50238">
    <property type="entry name" value="RHOGAP"/>
    <property type="match status" value="1"/>
</dbReference>
<accession>A0A835QR21</accession>
<dbReference type="GO" id="GO:0007165">
    <property type="term" value="P:signal transduction"/>
    <property type="evidence" value="ECO:0007669"/>
    <property type="project" value="InterPro"/>
</dbReference>
<name>A0A835QR21_VANPL</name>
<feature type="coiled-coil region" evidence="1">
    <location>
        <begin position="190"/>
        <end position="217"/>
    </location>
</feature>
<dbReference type="SUPFAM" id="SSF48350">
    <property type="entry name" value="GTPase activation domain, GAP"/>
    <property type="match status" value="1"/>
</dbReference>
<dbReference type="Pfam" id="PF14389">
    <property type="entry name" value="Lzipper-MIP1"/>
    <property type="match status" value="1"/>
</dbReference>
<evidence type="ECO:0000313" key="6">
    <source>
        <dbReference type="Proteomes" id="UP000636800"/>
    </source>
</evidence>
<dbReference type="InterPro" id="IPR025757">
    <property type="entry name" value="MIP1_Leuzipper"/>
</dbReference>
<reference evidence="5 6" key="1">
    <citation type="journal article" date="2020" name="Nat. Food">
        <title>A phased Vanilla planifolia genome enables genetic improvement of flavour and production.</title>
        <authorList>
            <person name="Hasing T."/>
            <person name="Tang H."/>
            <person name="Brym M."/>
            <person name="Khazi F."/>
            <person name="Huang T."/>
            <person name="Chambers A.H."/>
        </authorList>
    </citation>
    <scope>NUCLEOTIDE SEQUENCE [LARGE SCALE GENOMIC DNA]</scope>
    <source>
        <tissue evidence="5">Leaf</tissue>
    </source>
</reference>
<keyword evidence="1" id="KW-0175">Coiled coil</keyword>
<evidence type="ECO:0000313" key="5">
    <source>
        <dbReference type="EMBL" id="KAG0477139.1"/>
    </source>
</evidence>
<comment type="caution">
    <text evidence="5">The sequence shown here is derived from an EMBL/GenBank/DDBJ whole genome shotgun (WGS) entry which is preliminary data.</text>
</comment>
<feature type="coiled-coil region" evidence="1">
    <location>
        <begin position="647"/>
        <end position="711"/>
    </location>
</feature>
<dbReference type="InterPro" id="IPR052799">
    <property type="entry name" value="Rho_GAP_Regulators"/>
</dbReference>
<dbReference type="InterPro" id="IPR000198">
    <property type="entry name" value="RhoGAP_dom"/>
</dbReference>
<dbReference type="CDD" id="cd00159">
    <property type="entry name" value="RhoGAP"/>
    <property type="match status" value="1"/>
</dbReference>
<evidence type="ECO:0000259" key="3">
    <source>
        <dbReference type="PROSITE" id="PS50003"/>
    </source>
</evidence>
<feature type="region of interest" description="Disordered" evidence="2">
    <location>
        <begin position="441"/>
        <end position="467"/>
    </location>
</feature>
<dbReference type="PANTHER" id="PTHR46265:SF2">
    <property type="entry name" value="RHO GTPASE-ACTIVATING PROTEIN 7"/>
    <property type="match status" value="1"/>
</dbReference>
<proteinExistence type="predicted"/>
<feature type="domain" description="PH" evidence="3">
    <location>
        <begin position="1"/>
        <end position="114"/>
    </location>
</feature>
<dbReference type="InterPro" id="IPR001849">
    <property type="entry name" value="PH_domain"/>
</dbReference>
<sequence length="749" mass="83689">MASAPAAAPMFECNRPVASYTLLGIQERASVHIIQRNWLKVVEEASSLPQRGGEVNITLGGIDLNNSGSVVVREDKKLLTVLFPDGRDGRAFTLKAETMEDLLEWKTALEQALAQAPSAALVMGHNGIFRNDNADAFEGSIPHWREKRTIKSLVVGRPILLALEDIDGAPSFLEKALRFLENYGTKVEGILRQSADVEEVERRVQEYEQGLSLLQMRMHMSLETVLNMFYRSYHHHQFLHPAVMHYWKHDLKNREQRLKEIRSAILNTFPEPNRKLLQRVLKMMHTIASHTAENRMTSSAVAACMAPLLLRPLLAGECELEDDFDASGDGSSQLLAAANAANNAQAITATLLEEFGNIFDGCNLPSFPLSPGSHIEDSGSELSDEDRNLDVKENGYHDAENDLDPELNADHERVLSGKMSESSGCVGSDLYDYKVFTADESEVDSPANDKASATTTKPIKVPQDKHGYNGLRNQNLEDPAKKNTLNQLPFHETPLSMGEILSSLDSGLTFPSDATEYSVERNTTRLNGSHNHTKRTNFWGRSNVKKNYSMDSVDSSGEEELAIQRLEITKNDLRMRIAKEAKGNAILQASLERRKQALHERRLALEQDVSRLQEQLQAERDLRAALEVGLSMSSGQFSSSRTMDSKTRAELEEIALAEADVARLKKKVAELHLQLNQQSQHHCTSMSEADVARLKKKVAELHLQLNQQSQHHCTSMSEGGDHYQHLPTHLSQTKMVHQDFDTSLAFFKS</sequence>
<dbReference type="PANTHER" id="PTHR46265">
    <property type="entry name" value="RHO GTPASE-ACTIVATING PROTEIN 7"/>
    <property type="match status" value="1"/>
</dbReference>
<evidence type="ECO:0000256" key="1">
    <source>
        <dbReference type="SAM" id="Coils"/>
    </source>
</evidence>
<dbReference type="SUPFAM" id="SSF50729">
    <property type="entry name" value="PH domain-like"/>
    <property type="match status" value="1"/>
</dbReference>
<protein>
    <submittedName>
        <fullName evidence="5">Uncharacterized protein</fullName>
    </submittedName>
</protein>
<dbReference type="SMART" id="SM00324">
    <property type="entry name" value="RhoGAP"/>
    <property type="match status" value="1"/>
</dbReference>
<feature type="domain" description="Rho-GAP" evidence="4">
    <location>
        <begin position="161"/>
        <end position="359"/>
    </location>
</feature>
<organism evidence="5 6">
    <name type="scientific">Vanilla planifolia</name>
    <name type="common">Vanilla</name>
    <dbReference type="NCBI Taxonomy" id="51239"/>
    <lineage>
        <taxon>Eukaryota</taxon>
        <taxon>Viridiplantae</taxon>
        <taxon>Streptophyta</taxon>
        <taxon>Embryophyta</taxon>
        <taxon>Tracheophyta</taxon>
        <taxon>Spermatophyta</taxon>
        <taxon>Magnoliopsida</taxon>
        <taxon>Liliopsida</taxon>
        <taxon>Asparagales</taxon>
        <taxon>Orchidaceae</taxon>
        <taxon>Vanilloideae</taxon>
        <taxon>Vanilleae</taxon>
        <taxon>Vanilla</taxon>
    </lineage>
</organism>
<dbReference type="InterPro" id="IPR008936">
    <property type="entry name" value="Rho_GTPase_activation_prot"/>
</dbReference>
<dbReference type="Pfam" id="PF00620">
    <property type="entry name" value="RhoGAP"/>
    <property type="match status" value="1"/>
</dbReference>
<evidence type="ECO:0000259" key="4">
    <source>
        <dbReference type="PROSITE" id="PS50238"/>
    </source>
</evidence>
<dbReference type="EMBL" id="JADCNL010000006">
    <property type="protein sequence ID" value="KAG0477139.1"/>
    <property type="molecule type" value="Genomic_DNA"/>
</dbReference>
<evidence type="ECO:0000256" key="2">
    <source>
        <dbReference type="SAM" id="MobiDB-lite"/>
    </source>
</evidence>
<gene>
    <name evidence="5" type="ORF">HPP92_013980</name>
</gene>
<dbReference type="PROSITE" id="PS50003">
    <property type="entry name" value="PH_DOMAIN"/>
    <property type="match status" value="1"/>
</dbReference>
<dbReference type="AlphaFoldDB" id="A0A835QR21"/>
<keyword evidence="6" id="KW-1185">Reference proteome</keyword>